<evidence type="ECO:0000313" key="2">
    <source>
        <dbReference type="Proteomes" id="UP000596660"/>
    </source>
</evidence>
<name>A0A803MBQ3_CHEQI</name>
<organism evidence="1 2">
    <name type="scientific">Chenopodium quinoa</name>
    <name type="common">Quinoa</name>
    <dbReference type="NCBI Taxonomy" id="63459"/>
    <lineage>
        <taxon>Eukaryota</taxon>
        <taxon>Viridiplantae</taxon>
        <taxon>Streptophyta</taxon>
        <taxon>Embryophyta</taxon>
        <taxon>Tracheophyta</taxon>
        <taxon>Spermatophyta</taxon>
        <taxon>Magnoliopsida</taxon>
        <taxon>eudicotyledons</taxon>
        <taxon>Gunneridae</taxon>
        <taxon>Pentapetalae</taxon>
        <taxon>Caryophyllales</taxon>
        <taxon>Chenopodiaceae</taxon>
        <taxon>Chenopodioideae</taxon>
        <taxon>Atripliceae</taxon>
        <taxon>Chenopodium</taxon>
    </lineage>
</organism>
<evidence type="ECO:0000313" key="1">
    <source>
        <dbReference type="EnsemblPlants" id="AUR62026520-RA:cds"/>
    </source>
</evidence>
<accession>A0A803MBQ3</accession>
<proteinExistence type="predicted"/>
<reference evidence="1" key="2">
    <citation type="submission" date="2021-03" db="UniProtKB">
        <authorList>
            <consortium name="EnsemblPlants"/>
        </authorList>
    </citation>
    <scope>IDENTIFICATION</scope>
</reference>
<reference evidence="1" key="1">
    <citation type="journal article" date="2017" name="Nature">
        <title>The genome of Chenopodium quinoa.</title>
        <authorList>
            <person name="Jarvis D.E."/>
            <person name="Ho Y.S."/>
            <person name="Lightfoot D.J."/>
            <person name="Schmoeckel S.M."/>
            <person name="Li B."/>
            <person name="Borm T.J.A."/>
            <person name="Ohyanagi H."/>
            <person name="Mineta K."/>
            <person name="Michell C.T."/>
            <person name="Saber N."/>
            <person name="Kharbatia N.M."/>
            <person name="Rupper R.R."/>
            <person name="Sharp A.R."/>
            <person name="Dally N."/>
            <person name="Boughton B.A."/>
            <person name="Woo Y.H."/>
            <person name="Gao G."/>
            <person name="Schijlen E.G.W.M."/>
            <person name="Guo X."/>
            <person name="Momin A.A."/>
            <person name="Negrao S."/>
            <person name="Al-Babili S."/>
            <person name="Gehring C."/>
            <person name="Roessner U."/>
            <person name="Jung C."/>
            <person name="Murphy K."/>
            <person name="Arold S.T."/>
            <person name="Gojobori T."/>
            <person name="van der Linden C.G."/>
            <person name="van Loo E.N."/>
            <person name="Jellen E.N."/>
            <person name="Maughan P.J."/>
            <person name="Tester M."/>
        </authorList>
    </citation>
    <scope>NUCLEOTIDE SEQUENCE [LARGE SCALE GENOMIC DNA]</scope>
    <source>
        <strain evidence="1">cv. PI 614886</strain>
    </source>
</reference>
<dbReference type="AlphaFoldDB" id="A0A803MBQ3"/>
<dbReference type="Proteomes" id="UP000596660">
    <property type="component" value="Unplaced"/>
</dbReference>
<dbReference type="Gramene" id="AUR62026520-RA">
    <property type="protein sequence ID" value="AUR62026520-RA:cds"/>
    <property type="gene ID" value="AUR62026520"/>
</dbReference>
<sequence>MLKHFEENSSTLYLPFKKSVEINEQDIQIVYGVPRGKKIVYEKEPNKAEEEDEDLEIVTPLMRWREMWGCKTGSPRTQWIFEKYESEEEKKIKRDQQALHKRKYVTGDIESKEKNTGEATEMFKIDFLVLAVNSMMKKS</sequence>
<dbReference type="EnsemblPlants" id="AUR62026520-RA">
    <property type="protein sequence ID" value="AUR62026520-RA:cds"/>
    <property type="gene ID" value="AUR62026520"/>
</dbReference>
<keyword evidence="2" id="KW-1185">Reference proteome</keyword>
<protein>
    <submittedName>
        <fullName evidence="1">Uncharacterized protein</fullName>
    </submittedName>
</protein>